<keyword evidence="2" id="KW-0689">Ribosomal protein</keyword>
<dbReference type="InterPro" id="IPR009027">
    <property type="entry name" value="Ribosomal_bL9/RNase_H1_N"/>
</dbReference>
<evidence type="ECO:0000256" key="4">
    <source>
        <dbReference type="ARBA" id="ARBA00031047"/>
    </source>
</evidence>
<evidence type="ECO:0000313" key="7">
    <source>
        <dbReference type="EMBL" id="KAK9845942.1"/>
    </source>
</evidence>
<keyword evidence="3" id="KW-0687">Ribonucleoprotein</keyword>
<dbReference type="GO" id="GO:0005840">
    <property type="term" value="C:ribosome"/>
    <property type="evidence" value="ECO:0007669"/>
    <property type="project" value="UniProtKB-KW"/>
</dbReference>
<keyword evidence="8" id="KW-1185">Reference proteome</keyword>
<protein>
    <recommendedName>
        <fullName evidence="5">Large ribosomal subunit protein bL9c</fullName>
    </recommendedName>
    <alternativeName>
        <fullName evidence="4">CL9</fullName>
    </alternativeName>
</protein>
<dbReference type="GO" id="GO:1990904">
    <property type="term" value="C:ribonucleoprotein complex"/>
    <property type="evidence" value="ECO:0007669"/>
    <property type="project" value="UniProtKB-KW"/>
</dbReference>
<comment type="similarity">
    <text evidence="1">Belongs to the bacterial ribosomal protein bL9 family.</text>
</comment>
<evidence type="ECO:0000259" key="6">
    <source>
        <dbReference type="Pfam" id="PF01281"/>
    </source>
</evidence>
<dbReference type="SUPFAM" id="SSF55658">
    <property type="entry name" value="L9 N-domain-like"/>
    <property type="match status" value="1"/>
</dbReference>
<dbReference type="InterPro" id="IPR020070">
    <property type="entry name" value="Ribosomal_bL9_N"/>
</dbReference>
<dbReference type="PANTHER" id="PTHR21368">
    <property type="entry name" value="50S RIBOSOMAL PROTEIN L9"/>
    <property type="match status" value="1"/>
</dbReference>
<dbReference type="GO" id="GO:0006412">
    <property type="term" value="P:translation"/>
    <property type="evidence" value="ECO:0007669"/>
    <property type="project" value="InterPro"/>
</dbReference>
<dbReference type="InterPro" id="IPR036935">
    <property type="entry name" value="Ribosomal_bL9_N_sf"/>
</dbReference>
<name>A0AAW1SIP9_9CHLO</name>
<dbReference type="EMBL" id="JALJOU010000002">
    <property type="protein sequence ID" value="KAK9845942.1"/>
    <property type="molecule type" value="Genomic_DNA"/>
</dbReference>
<evidence type="ECO:0000256" key="1">
    <source>
        <dbReference type="ARBA" id="ARBA00010605"/>
    </source>
</evidence>
<feature type="domain" description="Ribosomal protein L9" evidence="6">
    <location>
        <begin position="3"/>
        <end position="41"/>
    </location>
</feature>
<dbReference type="AlphaFoldDB" id="A0AAW1SIP9"/>
<accession>A0AAW1SIP9</accession>
<dbReference type="Proteomes" id="UP001445335">
    <property type="component" value="Unassembled WGS sequence"/>
</dbReference>
<reference evidence="7 8" key="1">
    <citation type="journal article" date="2024" name="Nat. Commun.">
        <title>Phylogenomics reveals the evolutionary origins of lichenization in chlorophyte algae.</title>
        <authorList>
            <person name="Puginier C."/>
            <person name="Libourel C."/>
            <person name="Otte J."/>
            <person name="Skaloud P."/>
            <person name="Haon M."/>
            <person name="Grisel S."/>
            <person name="Petersen M."/>
            <person name="Berrin J.G."/>
            <person name="Delaux P.M."/>
            <person name="Dal Grande F."/>
            <person name="Keller J."/>
        </authorList>
    </citation>
    <scope>NUCLEOTIDE SEQUENCE [LARGE SCALE GENOMIC DNA]</scope>
    <source>
        <strain evidence="7 8">SAG 245.80</strain>
    </source>
</reference>
<comment type="caution">
    <text evidence="7">The sequence shown here is derived from an EMBL/GenBank/DDBJ whole genome shotgun (WGS) entry which is preliminary data.</text>
</comment>
<dbReference type="GO" id="GO:0003735">
    <property type="term" value="F:structural constituent of ribosome"/>
    <property type="evidence" value="ECO:0007669"/>
    <property type="project" value="InterPro"/>
</dbReference>
<evidence type="ECO:0000256" key="2">
    <source>
        <dbReference type="ARBA" id="ARBA00022980"/>
    </source>
</evidence>
<dbReference type="Pfam" id="PF01281">
    <property type="entry name" value="Ribosomal_L9_N"/>
    <property type="match status" value="1"/>
</dbReference>
<sequence>MREDSVNLGAAGKCVRVKAGYARNHLIPSRLAVLATPANRAVYERKQDEGAVDTQATREAEAALQASRKAHQLEIVMKRLLTGAVVLQRELAPDLEPPTMWNEKERLLTKLLHPVTRAEICAAITKQKRVHVAEGLLEVEGGVVRETGDFLIPLRMVDPEGKKPGFMLSILPIQPIDADADDDVAAA</sequence>
<organism evidence="7 8">
    <name type="scientific">Elliptochloris bilobata</name>
    <dbReference type="NCBI Taxonomy" id="381761"/>
    <lineage>
        <taxon>Eukaryota</taxon>
        <taxon>Viridiplantae</taxon>
        <taxon>Chlorophyta</taxon>
        <taxon>core chlorophytes</taxon>
        <taxon>Trebouxiophyceae</taxon>
        <taxon>Trebouxiophyceae incertae sedis</taxon>
        <taxon>Elliptochloris clade</taxon>
        <taxon>Elliptochloris</taxon>
    </lineage>
</organism>
<evidence type="ECO:0000256" key="5">
    <source>
        <dbReference type="ARBA" id="ARBA00035193"/>
    </source>
</evidence>
<evidence type="ECO:0000256" key="3">
    <source>
        <dbReference type="ARBA" id="ARBA00023274"/>
    </source>
</evidence>
<proteinExistence type="inferred from homology"/>
<evidence type="ECO:0000313" key="8">
    <source>
        <dbReference type="Proteomes" id="UP001445335"/>
    </source>
</evidence>
<dbReference type="Gene3D" id="3.40.5.10">
    <property type="entry name" value="Ribosomal protein L9, N-terminal domain"/>
    <property type="match status" value="1"/>
</dbReference>
<gene>
    <name evidence="7" type="ORF">WJX81_006556</name>
</gene>
<dbReference type="InterPro" id="IPR000244">
    <property type="entry name" value="Ribosomal_bL9"/>
</dbReference>